<evidence type="ECO:0000259" key="3">
    <source>
        <dbReference type="Pfam" id="PF13358"/>
    </source>
</evidence>
<feature type="domain" description="Tc1-like transposase DDE" evidence="3">
    <location>
        <begin position="141"/>
        <end position="293"/>
    </location>
</feature>
<dbReference type="InterPro" id="IPR038717">
    <property type="entry name" value="Tc1-like_DDE_dom"/>
</dbReference>
<dbReference type="Pfam" id="PF11427">
    <property type="entry name" value="HTH_Tnp_Tc3_1"/>
    <property type="match status" value="1"/>
</dbReference>
<dbReference type="InterPro" id="IPR025898">
    <property type="entry name" value="Tc3_transposase_DNA-bd_dom"/>
</dbReference>
<dbReference type="GO" id="GO:0003677">
    <property type="term" value="F:DNA binding"/>
    <property type="evidence" value="ECO:0007669"/>
    <property type="project" value="InterPro"/>
</dbReference>
<dbReference type="WBParaSite" id="ACRNAN_Path_761.g2883.t1">
    <property type="protein sequence ID" value="ACRNAN_Path_761.g2883.t1"/>
    <property type="gene ID" value="ACRNAN_Path_761.g2883"/>
</dbReference>
<feature type="domain" description="Tc3 transposase DNA binding" evidence="2">
    <location>
        <begin position="3"/>
        <end position="51"/>
    </location>
</feature>
<dbReference type="Gene3D" id="1.10.10.10">
    <property type="entry name" value="Winged helix-like DNA-binding domain superfamily/Winged helix DNA-binding domain"/>
    <property type="match status" value="1"/>
</dbReference>
<dbReference type="AlphaFoldDB" id="A0A914CB18"/>
<dbReference type="Gene3D" id="1.10.10.60">
    <property type="entry name" value="Homeodomain-like"/>
    <property type="match status" value="1"/>
</dbReference>
<accession>A0A914CB18</accession>
<evidence type="ECO:0000256" key="1">
    <source>
        <dbReference type="ARBA" id="ARBA00004123"/>
    </source>
</evidence>
<dbReference type="GO" id="GO:0005634">
    <property type="term" value="C:nucleus"/>
    <property type="evidence" value="ECO:0007669"/>
    <property type="project" value="UniProtKB-SubCell"/>
</dbReference>
<proteinExistence type="predicted"/>
<dbReference type="SUPFAM" id="SSF46689">
    <property type="entry name" value="Homeodomain-like"/>
    <property type="match status" value="1"/>
</dbReference>
<dbReference type="InterPro" id="IPR048703">
    <property type="entry name" value="Tnp_Tc3-like_HTH"/>
</dbReference>
<dbReference type="InterPro" id="IPR036397">
    <property type="entry name" value="RNaseH_sf"/>
</dbReference>
<dbReference type="PANTHER" id="PTHR23022:SF129">
    <property type="entry name" value="TRANSPOSABLE ELEMENT TC3 TRANSPOSASE"/>
    <property type="match status" value="1"/>
</dbReference>
<comment type="subcellular location">
    <subcellularLocation>
        <location evidence="1">Nucleus</location>
    </subcellularLocation>
</comment>
<evidence type="ECO:0000259" key="2">
    <source>
        <dbReference type="Pfam" id="PF11427"/>
    </source>
</evidence>
<feature type="domain" description="Transposable element Tc3 transposase-like DNA-binding HTH" evidence="4">
    <location>
        <begin position="64"/>
        <end position="102"/>
    </location>
</feature>
<sequence length="333" mass="38923">MPRGIKLSEFEKGQITAYHEANKSNREIARLMGRSLDLVNRFVKNPEEYGTIKRTGPANKLSERDKRRIFRAASNSTATCNKIKKDLGLGVSPETIRRAISKNTNLVRRKMKKAPALKEIHKQGRLEWARQNMNTDWSKKIWSDEKKFNLDGPDGYRYYWHDLRKEKRYFSRRVHGGGSVMVWGAFCRRGALELAFPTHRLNSQRYQEILETRLLPPWQVLRQSGHEFMHDNAPCHASFRGPRSTRAWLHRHQVQVMPWPANSPDLNPIENIWGILVRRIYADNKQYQSTEALQEAIQQAWGDLDQEMIDNLILSMDNRIFQVINRNGGPTDY</sequence>
<name>A0A914CB18_9BILA</name>
<dbReference type="InterPro" id="IPR036388">
    <property type="entry name" value="WH-like_DNA-bd_sf"/>
</dbReference>
<keyword evidence="5" id="KW-1185">Reference proteome</keyword>
<dbReference type="Pfam" id="PF21517">
    <property type="entry name" value="HTH_Tnp_Tc3_2_like"/>
    <property type="match status" value="1"/>
</dbReference>
<evidence type="ECO:0000259" key="4">
    <source>
        <dbReference type="Pfam" id="PF21517"/>
    </source>
</evidence>
<dbReference type="Gene3D" id="3.30.420.10">
    <property type="entry name" value="Ribonuclease H-like superfamily/Ribonuclease H"/>
    <property type="match status" value="1"/>
</dbReference>
<organism evidence="5 6">
    <name type="scientific">Acrobeloides nanus</name>
    <dbReference type="NCBI Taxonomy" id="290746"/>
    <lineage>
        <taxon>Eukaryota</taxon>
        <taxon>Metazoa</taxon>
        <taxon>Ecdysozoa</taxon>
        <taxon>Nematoda</taxon>
        <taxon>Chromadorea</taxon>
        <taxon>Rhabditida</taxon>
        <taxon>Tylenchina</taxon>
        <taxon>Cephalobomorpha</taxon>
        <taxon>Cephaloboidea</taxon>
        <taxon>Cephalobidae</taxon>
        <taxon>Acrobeloides</taxon>
    </lineage>
</organism>
<evidence type="ECO:0000313" key="5">
    <source>
        <dbReference type="Proteomes" id="UP000887540"/>
    </source>
</evidence>
<protein>
    <submittedName>
        <fullName evidence="6">Transposase</fullName>
    </submittedName>
</protein>
<dbReference type="InterPro" id="IPR009057">
    <property type="entry name" value="Homeodomain-like_sf"/>
</dbReference>
<reference evidence="6" key="1">
    <citation type="submission" date="2022-11" db="UniProtKB">
        <authorList>
            <consortium name="WormBaseParasite"/>
        </authorList>
    </citation>
    <scope>IDENTIFICATION</scope>
</reference>
<dbReference type="InterPro" id="IPR052338">
    <property type="entry name" value="Transposase_5"/>
</dbReference>
<dbReference type="PANTHER" id="PTHR23022">
    <property type="entry name" value="TRANSPOSABLE ELEMENT-RELATED"/>
    <property type="match status" value="1"/>
</dbReference>
<dbReference type="Pfam" id="PF13358">
    <property type="entry name" value="DDE_3"/>
    <property type="match status" value="1"/>
</dbReference>
<evidence type="ECO:0000313" key="6">
    <source>
        <dbReference type="WBParaSite" id="ACRNAN_Path_761.g2883.t1"/>
    </source>
</evidence>
<dbReference type="Proteomes" id="UP000887540">
    <property type="component" value="Unplaced"/>
</dbReference>